<evidence type="ECO:0000256" key="3">
    <source>
        <dbReference type="ARBA" id="ARBA00021023"/>
    </source>
</evidence>
<comment type="catalytic activity">
    <reaction evidence="1">
        <text>alpha-D-galactose = beta-D-galactose</text>
        <dbReference type="Rhea" id="RHEA:28675"/>
        <dbReference type="ChEBI" id="CHEBI:27667"/>
        <dbReference type="ChEBI" id="CHEBI:28061"/>
        <dbReference type="EC" id="5.1.3.3"/>
    </reaction>
    <physiologicalReaction direction="right-to-left" evidence="1">
        <dbReference type="Rhea" id="RHEA:28677"/>
    </physiologicalReaction>
</comment>
<evidence type="ECO:0000256" key="2">
    <source>
        <dbReference type="ARBA" id="ARBA00004947"/>
    </source>
</evidence>
<sequence length="149" mass="16738">MTTKSTVVNLTNHSYFYLAGNDAGAKELYDHVVRINADHITPVDDSLIPTGQFEKVEGTTIDFRHPFHLSDVINQVSNSPSFDHNFYVNHDNARKNNFVASVVHPATGRPIYMYSDQSGVQFYTGNFLPENNSLFGKFGGFIKNTKSFI</sequence>
<dbReference type="Gene3D" id="2.70.98.10">
    <property type="match status" value="1"/>
</dbReference>
<evidence type="ECO:0000313" key="6">
    <source>
        <dbReference type="EMBL" id="CAG9838928.1"/>
    </source>
</evidence>
<organism evidence="6 7">
    <name type="scientific">Diabrotica balteata</name>
    <name type="common">Banded cucumber beetle</name>
    <dbReference type="NCBI Taxonomy" id="107213"/>
    <lineage>
        <taxon>Eukaryota</taxon>
        <taxon>Metazoa</taxon>
        <taxon>Ecdysozoa</taxon>
        <taxon>Arthropoda</taxon>
        <taxon>Hexapoda</taxon>
        <taxon>Insecta</taxon>
        <taxon>Pterygota</taxon>
        <taxon>Neoptera</taxon>
        <taxon>Endopterygota</taxon>
        <taxon>Coleoptera</taxon>
        <taxon>Polyphaga</taxon>
        <taxon>Cucujiformia</taxon>
        <taxon>Chrysomeloidea</taxon>
        <taxon>Chrysomelidae</taxon>
        <taxon>Galerucinae</taxon>
        <taxon>Diabroticina</taxon>
        <taxon>Diabroticites</taxon>
        <taxon>Diabrotica</taxon>
    </lineage>
</organism>
<dbReference type="EMBL" id="OU898283">
    <property type="protein sequence ID" value="CAG9838928.1"/>
    <property type="molecule type" value="Genomic_DNA"/>
</dbReference>
<gene>
    <name evidence="6" type="ORF">DIABBA_LOCUS11740</name>
</gene>
<dbReference type="OrthoDB" id="274691at2759"/>
<dbReference type="InterPro" id="IPR011013">
    <property type="entry name" value="Gal_mutarotase_sf_dom"/>
</dbReference>
<dbReference type="GO" id="GO:0033499">
    <property type="term" value="P:galactose catabolic process via UDP-galactose, Leloir pathway"/>
    <property type="evidence" value="ECO:0007669"/>
    <property type="project" value="TreeGrafter"/>
</dbReference>
<dbReference type="PANTHER" id="PTHR10091">
    <property type="entry name" value="ALDOSE-1-EPIMERASE"/>
    <property type="match status" value="1"/>
</dbReference>
<evidence type="ECO:0000256" key="1">
    <source>
        <dbReference type="ARBA" id="ARBA00001712"/>
    </source>
</evidence>
<keyword evidence="7" id="KW-1185">Reference proteome</keyword>
<dbReference type="AlphaFoldDB" id="A0A9N9T9W9"/>
<dbReference type="Proteomes" id="UP001153709">
    <property type="component" value="Chromosome 8"/>
</dbReference>
<evidence type="ECO:0000256" key="4">
    <source>
        <dbReference type="ARBA" id="ARBA00032729"/>
    </source>
</evidence>
<dbReference type="InterPro" id="IPR008183">
    <property type="entry name" value="Aldose_1/G6P_1-epimerase"/>
</dbReference>
<evidence type="ECO:0000313" key="7">
    <source>
        <dbReference type="Proteomes" id="UP001153709"/>
    </source>
</evidence>
<accession>A0A9N9T9W9</accession>
<dbReference type="Pfam" id="PF01263">
    <property type="entry name" value="Aldose_epim"/>
    <property type="match status" value="1"/>
</dbReference>
<comment type="pathway">
    <text evidence="2">Carbohydrate metabolism; galactose metabolism.</text>
</comment>
<reference evidence="6" key="1">
    <citation type="submission" date="2022-01" db="EMBL/GenBank/DDBJ databases">
        <authorList>
            <person name="King R."/>
        </authorList>
    </citation>
    <scope>NUCLEOTIDE SEQUENCE</scope>
</reference>
<dbReference type="GO" id="GO:0006006">
    <property type="term" value="P:glucose metabolic process"/>
    <property type="evidence" value="ECO:0007669"/>
    <property type="project" value="TreeGrafter"/>
</dbReference>
<evidence type="ECO:0000256" key="5">
    <source>
        <dbReference type="ARBA" id="ARBA00045743"/>
    </source>
</evidence>
<dbReference type="SUPFAM" id="SSF74650">
    <property type="entry name" value="Galactose mutarotase-like"/>
    <property type="match status" value="1"/>
</dbReference>
<protein>
    <recommendedName>
        <fullName evidence="3">Galactose mutarotase</fullName>
    </recommendedName>
    <alternativeName>
        <fullName evidence="4">Aldose 1-epimerase</fullName>
    </alternativeName>
</protein>
<dbReference type="GO" id="GO:0004034">
    <property type="term" value="F:aldose 1-epimerase activity"/>
    <property type="evidence" value="ECO:0007669"/>
    <property type="project" value="UniProtKB-EC"/>
</dbReference>
<dbReference type="InterPro" id="IPR014718">
    <property type="entry name" value="GH-type_carb-bd"/>
</dbReference>
<dbReference type="GO" id="GO:0030246">
    <property type="term" value="F:carbohydrate binding"/>
    <property type="evidence" value="ECO:0007669"/>
    <property type="project" value="InterPro"/>
</dbReference>
<dbReference type="PANTHER" id="PTHR10091:SF0">
    <property type="entry name" value="GALACTOSE MUTAROTASE"/>
    <property type="match status" value="1"/>
</dbReference>
<proteinExistence type="predicted"/>
<comment type="function">
    <text evidence="5">Mutarotase that catalyzes the interconversion of beta-D-galactose and alpha-D-galactose during galactose metabolism. Beta-D-galactose is metabolized in the liver into glucose 1-phosphate, the primary metabolic fuel, by the action of four enzymes that constitute the Leloir pathway: GALM, GALK1 (galactokinase), GALT (galactose-1-phosphate uridylyltransferase) and GALE (UDP-galactose-4'-epimerase). Involved in the maintenance of the equilibrium between the beta- and alpha-anomers of galactose, therefore ensuring a sufficient supply of the alpha-anomer for GALK1. Also active on D-glucose although shows a preference for galactose over glucose.</text>
</comment>
<name>A0A9N9T9W9_DIABA</name>